<comment type="caution">
    <text evidence="1">The sequence shown here is derived from an EMBL/GenBank/DDBJ whole genome shotgun (WGS) entry which is preliminary data.</text>
</comment>
<dbReference type="SUPFAM" id="SSF52047">
    <property type="entry name" value="RNI-like"/>
    <property type="match status" value="1"/>
</dbReference>
<evidence type="ECO:0008006" key="3">
    <source>
        <dbReference type="Google" id="ProtNLM"/>
    </source>
</evidence>
<organism evidence="1 2">
    <name type="scientific">Phanerochaete sordida</name>
    <dbReference type="NCBI Taxonomy" id="48140"/>
    <lineage>
        <taxon>Eukaryota</taxon>
        <taxon>Fungi</taxon>
        <taxon>Dikarya</taxon>
        <taxon>Basidiomycota</taxon>
        <taxon>Agaricomycotina</taxon>
        <taxon>Agaricomycetes</taxon>
        <taxon>Polyporales</taxon>
        <taxon>Phanerochaetaceae</taxon>
        <taxon>Phanerochaete</taxon>
    </lineage>
</organism>
<sequence length="465" mass="51578">MDALWYSLSSLEPLILSLPADAWEMHYVGLGGAFFTAEPVILRAPVEEEWSRFLVNAARVRELDLDDGLPVDYLRTMRLHLPTPCLPFPRLRSISLPGFDPPSTAAYAPMLLSPSLESFETNESDPDVVCAVLATLFDRCPNIRSLSIIAWNTDSVAFLPRFHKLQRVKHWVPLLASTTLSFLATSTSLTYLSIRAPSSLSLISSFRDDTPTFPNLATLRIDAVADTLVVDGLLRLVSKRSLTTLHLFCNETSHMANTGHMKTLLNTISAFGMLQDLSLTQTDIFVGGMPSWDLDPLCQLTSLKSLSITVLGYTLPSDFLRCKPNMPWANLKHLSLKSLSPLPPIDILGDCAHYLPKLERLTIPLNATMAPGSPVPRGRSWKYIAVRLLNESTVTQESWPAVAAYVAATYPNVTLVYDENEEGEEEDSDARWWNEVVKILPAMVSVAQAERSLIREGIVDLELAD</sequence>
<gene>
    <name evidence="1" type="ORF">PsYK624_105420</name>
</gene>
<dbReference type="AlphaFoldDB" id="A0A9P3GG96"/>
<dbReference type="Gene3D" id="3.80.10.10">
    <property type="entry name" value="Ribonuclease Inhibitor"/>
    <property type="match status" value="1"/>
</dbReference>
<evidence type="ECO:0000313" key="2">
    <source>
        <dbReference type="Proteomes" id="UP000703269"/>
    </source>
</evidence>
<name>A0A9P3GG96_9APHY</name>
<keyword evidence="2" id="KW-1185">Reference proteome</keyword>
<dbReference type="InterPro" id="IPR032675">
    <property type="entry name" value="LRR_dom_sf"/>
</dbReference>
<dbReference type="EMBL" id="BPQB01000039">
    <property type="protein sequence ID" value="GJE94373.1"/>
    <property type="molecule type" value="Genomic_DNA"/>
</dbReference>
<dbReference type="Proteomes" id="UP000703269">
    <property type="component" value="Unassembled WGS sequence"/>
</dbReference>
<protein>
    <recommendedName>
        <fullName evidence="3">F-box domain-containing protein</fullName>
    </recommendedName>
</protein>
<proteinExistence type="predicted"/>
<evidence type="ECO:0000313" key="1">
    <source>
        <dbReference type="EMBL" id="GJE94373.1"/>
    </source>
</evidence>
<accession>A0A9P3GG96</accession>
<reference evidence="1 2" key="1">
    <citation type="submission" date="2021-08" db="EMBL/GenBank/DDBJ databases">
        <title>Draft Genome Sequence of Phanerochaete sordida strain YK-624.</title>
        <authorList>
            <person name="Mori T."/>
            <person name="Dohra H."/>
            <person name="Suzuki T."/>
            <person name="Kawagishi H."/>
            <person name="Hirai H."/>
        </authorList>
    </citation>
    <scope>NUCLEOTIDE SEQUENCE [LARGE SCALE GENOMIC DNA]</scope>
    <source>
        <strain evidence="1 2">YK-624</strain>
    </source>
</reference>